<dbReference type="PROSITE" id="PS51159">
    <property type="entry name" value="CBM21"/>
    <property type="match status" value="1"/>
</dbReference>
<dbReference type="PANTHER" id="PTHR12307">
    <property type="entry name" value="PROTEIN PHOSPHATASE 1 REGULATORY SUBUNIT"/>
    <property type="match status" value="1"/>
</dbReference>
<dbReference type="InParanoid" id="H2B239"/>
<evidence type="ECO:0000259" key="2">
    <source>
        <dbReference type="PROSITE" id="PS51159"/>
    </source>
</evidence>
<organism evidence="3 4">
    <name type="scientific">Kazachstania africana (strain ATCC 22294 / BCRC 22015 / CBS 2517 / CECT 1963 / NBRC 1671 / NRRL Y-8276)</name>
    <name type="common">Yeast</name>
    <name type="synonym">Kluyveromyces africanus</name>
    <dbReference type="NCBI Taxonomy" id="1071382"/>
    <lineage>
        <taxon>Eukaryota</taxon>
        <taxon>Fungi</taxon>
        <taxon>Dikarya</taxon>
        <taxon>Ascomycota</taxon>
        <taxon>Saccharomycotina</taxon>
        <taxon>Saccharomycetes</taxon>
        <taxon>Saccharomycetales</taxon>
        <taxon>Saccharomycetaceae</taxon>
        <taxon>Kazachstania</taxon>
    </lineage>
</organism>
<protein>
    <recommendedName>
        <fullName evidence="2">CBM21 domain-containing protein</fullName>
    </recommendedName>
</protein>
<feature type="region of interest" description="Disordered" evidence="1">
    <location>
        <begin position="284"/>
        <end position="315"/>
    </location>
</feature>
<dbReference type="eggNOG" id="KOG3986">
    <property type="taxonomic scope" value="Eukaryota"/>
</dbReference>
<keyword evidence="4" id="KW-1185">Reference proteome</keyword>
<dbReference type="GO" id="GO:0008157">
    <property type="term" value="F:protein phosphatase 1 binding"/>
    <property type="evidence" value="ECO:0007669"/>
    <property type="project" value="TreeGrafter"/>
</dbReference>
<dbReference type="InterPro" id="IPR050782">
    <property type="entry name" value="PP1_regulatory_subunit_3"/>
</dbReference>
<dbReference type="InterPro" id="IPR038175">
    <property type="entry name" value="CBM21_dom_sf"/>
</dbReference>
<feature type="region of interest" description="Disordered" evidence="1">
    <location>
        <begin position="1"/>
        <end position="35"/>
    </location>
</feature>
<dbReference type="GO" id="GO:0005979">
    <property type="term" value="P:regulation of glycogen biosynthetic process"/>
    <property type="evidence" value="ECO:0007669"/>
    <property type="project" value="EnsemblFungi"/>
</dbReference>
<dbReference type="PANTHER" id="PTHR12307:SF36">
    <property type="entry name" value="GLYCOGEN-BINDING SUBUNIT 76A"/>
    <property type="match status" value="1"/>
</dbReference>
<sequence length="511" mass="59248">MYIKVEDRKRLEQEEPGTDKENVEQQNVRNNTGGSKFILKKPMYIRKNSNNHIINHTNNVDNEFNNSNDLNSIHQLYSLNFLHKPQRVSKLNEDKFPEDELQRNTDLNKQIPCDGVSPRTPVRSPFNDLDSIDTFQSPVYKKSGELLKSSLKRRSKSLPTTPAVLNDGEVSQHGKMLHFTNAPTLIRSKSVHFDQKAPVKYFLKDESPINVKSRTAFEDSLSFLHKPLTFTQVEDSGSNDDFFTTENSMTFQMDNLTMKDESDKSLRKSKRFQKFIIKENRLEPKQSEDNVTTSNDEQIGPKHVGGSNFPKSPFINSTETSHNKLRTNKVIGLYNINFPILSNKNPKSLKLNIFVNLSRDKKCFLQDLTLHIQQRNAFSMNPSNDNTASHQKKIIHNNTSKYLIGKVLVKNIFYDKRVVVRYTWDSWKTAREVECVWLSPGDGILPGSNMDIFHFLIDDIRKIDTVGKLEFCIHYTTRNDHERKEFWDNNDFKNYKIDVVTSGFNNPFRIT</sequence>
<dbReference type="STRING" id="1071382.H2B239"/>
<evidence type="ECO:0000313" key="3">
    <source>
        <dbReference type="EMBL" id="CCF60689.1"/>
    </source>
</evidence>
<dbReference type="Pfam" id="PF03370">
    <property type="entry name" value="CBM_21"/>
    <property type="match status" value="1"/>
</dbReference>
<dbReference type="OrthoDB" id="1881at2759"/>
<dbReference type="AlphaFoldDB" id="H2B239"/>
<dbReference type="KEGG" id="kaf:KAFR_0L00810"/>
<dbReference type="InterPro" id="IPR005036">
    <property type="entry name" value="CBM21_dom"/>
</dbReference>
<dbReference type="Gene3D" id="2.60.40.2440">
    <property type="entry name" value="Carbohydrate binding type-21 domain"/>
    <property type="match status" value="1"/>
</dbReference>
<dbReference type="GO" id="GO:0000164">
    <property type="term" value="C:protein phosphatase type 1 complex"/>
    <property type="evidence" value="ECO:0007669"/>
    <property type="project" value="TreeGrafter"/>
</dbReference>
<feature type="region of interest" description="Disordered" evidence="1">
    <location>
        <begin position="108"/>
        <end position="128"/>
    </location>
</feature>
<feature type="compositionally biased region" description="Polar residues" evidence="1">
    <location>
        <begin position="24"/>
        <end position="34"/>
    </location>
</feature>
<dbReference type="HOGENOM" id="CLU_017894_0_0_1"/>
<dbReference type="RefSeq" id="XP_003959824.1">
    <property type="nucleotide sequence ID" value="XM_003959775.1"/>
</dbReference>
<dbReference type="Proteomes" id="UP000005220">
    <property type="component" value="Chromosome 12"/>
</dbReference>
<reference evidence="3 4" key="1">
    <citation type="journal article" date="2011" name="Proc. Natl. Acad. Sci. U.S.A.">
        <title>Evolutionary erosion of yeast sex chromosomes by mating-type switching accidents.</title>
        <authorList>
            <person name="Gordon J.L."/>
            <person name="Armisen D."/>
            <person name="Proux-Wera E."/>
            <person name="Oheigeartaigh S.S."/>
            <person name="Byrne K.P."/>
            <person name="Wolfe K.H."/>
        </authorList>
    </citation>
    <scope>NUCLEOTIDE SEQUENCE [LARGE SCALE GENOMIC DNA]</scope>
    <source>
        <strain evidence="4">ATCC 22294 / BCRC 22015 / CBS 2517 / CECT 1963 / NBRC 1671 / NRRL Y-8276</strain>
    </source>
</reference>
<feature type="compositionally biased region" description="Basic and acidic residues" evidence="1">
    <location>
        <begin position="1"/>
        <end position="23"/>
    </location>
</feature>
<evidence type="ECO:0000256" key="1">
    <source>
        <dbReference type="SAM" id="MobiDB-lite"/>
    </source>
</evidence>
<feature type="domain" description="CBM21" evidence="2">
    <location>
        <begin position="380"/>
        <end position="498"/>
    </location>
</feature>
<evidence type="ECO:0000313" key="4">
    <source>
        <dbReference type="Proteomes" id="UP000005220"/>
    </source>
</evidence>
<proteinExistence type="predicted"/>
<gene>
    <name evidence="3" type="primary">KAFR0L00810</name>
    <name evidence="3" type="ORF">KAFR_0L00810</name>
</gene>
<accession>H2B239</accession>
<name>H2B239_KAZAF</name>
<dbReference type="GeneID" id="13886897"/>
<dbReference type="FunCoup" id="H2B239">
    <property type="interactions" value="156"/>
</dbReference>
<dbReference type="EMBL" id="HE650832">
    <property type="protein sequence ID" value="CCF60689.1"/>
    <property type="molecule type" value="Genomic_DNA"/>
</dbReference>
<dbReference type="GO" id="GO:2001069">
    <property type="term" value="F:glycogen binding"/>
    <property type="evidence" value="ECO:0007669"/>
    <property type="project" value="TreeGrafter"/>
</dbReference>